<dbReference type="Pfam" id="PF13625">
    <property type="entry name" value="Helicase_C_3"/>
    <property type="match status" value="1"/>
</dbReference>
<accession>A0ABP7B0E5</accession>
<sequence>MISDERVLASWLAARDDDALAATLSARSVARTVPWQDFFDAAEGLLDPTSIERALRRRSRTELAALLGGGDARTVDRLRASALVRDDGTPYTAVSAVVDALRGADPQAFERVDTSTAPRTADPKAAAAAAERVFAASGSLTDVLLETLAAPLARTGVGSVSAADRKRLIEGGAVADGDELDDQLAAALAAGLARAGAHEWLVTPAADDWLELSTPDRWAVVVCGIRSVLPAGLRTPDGGYLAIALWRAAYPLDPAWPDTAEALQRLAHRWGLSGDTDDEEPEWATPLRLGSDADTASLSRMLPAEIDRLYLQADLSAIAPGPLAPALDLRLRRIARRESRAQASTYRFTADSLASGVTEGETAESIRAFLGRLSLTGIPQPLDYLIQTTAARHGLVEVTTDAATGRTRVSSSDRDLLRAIEVDQALRALGLLVDGDVLTTRVARDAVYWSLADARYPVVAHNGAGEPEALHRRVADADDPATDSPGAYGALIAAWRAGHGVDGEDAWLERELDQAVRAKAVIIVVVRMPDGTERSFTLEASGLGGGRLRGRDRGADIERTLPVSSIIRVQSA</sequence>
<keyword evidence="3" id="KW-1185">Reference proteome</keyword>
<protein>
    <recommendedName>
        <fullName evidence="1">Helicase XPB/Ssl2 N-terminal domain-containing protein</fullName>
    </recommendedName>
</protein>
<evidence type="ECO:0000313" key="3">
    <source>
        <dbReference type="Proteomes" id="UP001501697"/>
    </source>
</evidence>
<evidence type="ECO:0000259" key="1">
    <source>
        <dbReference type="Pfam" id="PF13625"/>
    </source>
</evidence>
<proteinExistence type="predicted"/>
<feature type="domain" description="Helicase XPB/Ssl2 N-terminal" evidence="1">
    <location>
        <begin position="309"/>
        <end position="431"/>
    </location>
</feature>
<gene>
    <name evidence="2" type="ORF">GCM10022200_30650</name>
</gene>
<dbReference type="InterPro" id="IPR032830">
    <property type="entry name" value="XPB/Ssl2_N"/>
</dbReference>
<comment type="caution">
    <text evidence="2">The sequence shown here is derived from an EMBL/GenBank/DDBJ whole genome shotgun (WGS) entry which is preliminary data.</text>
</comment>
<reference evidence="3" key="1">
    <citation type="journal article" date="2019" name="Int. J. Syst. Evol. Microbiol.">
        <title>The Global Catalogue of Microorganisms (GCM) 10K type strain sequencing project: providing services to taxonomists for standard genome sequencing and annotation.</title>
        <authorList>
            <consortium name="The Broad Institute Genomics Platform"/>
            <consortium name="The Broad Institute Genome Sequencing Center for Infectious Disease"/>
            <person name="Wu L."/>
            <person name="Ma J."/>
        </authorList>
    </citation>
    <scope>NUCLEOTIDE SEQUENCE [LARGE SCALE GENOMIC DNA]</scope>
    <source>
        <strain evidence="3">JCM 16544</strain>
    </source>
</reference>
<evidence type="ECO:0000313" key="2">
    <source>
        <dbReference type="EMBL" id="GAA3644421.1"/>
    </source>
</evidence>
<dbReference type="EMBL" id="BAAAYU010000005">
    <property type="protein sequence ID" value="GAA3644421.1"/>
    <property type="molecule type" value="Genomic_DNA"/>
</dbReference>
<dbReference type="RefSeq" id="WP_344740119.1">
    <property type="nucleotide sequence ID" value="NZ_BAAAYU010000005.1"/>
</dbReference>
<dbReference type="Proteomes" id="UP001501697">
    <property type="component" value="Unassembled WGS sequence"/>
</dbReference>
<name>A0ABP7B0E5_9MICO</name>
<organism evidence="2 3">
    <name type="scientific">Microbacterium awajiense</name>
    <dbReference type="NCBI Taxonomy" id="415214"/>
    <lineage>
        <taxon>Bacteria</taxon>
        <taxon>Bacillati</taxon>
        <taxon>Actinomycetota</taxon>
        <taxon>Actinomycetes</taxon>
        <taxon>Micrococcales</taxon>
        <taxon>Microbacteriaceae</taxon>
        <taxon>Microbacterium</taxon>
    </lineage>
</organism>